<dbReference type="EMBL" id="SMOL01000559">
    <property type="protein sequence ID" value="KAB2607535.1"/>
    <property type="molecule type" value="Genomic_DNA"/>
</dbReference>
<dbReference type="InterPro" id="IPR001328">
    <property type="entry name" value="Pept_tRNA_hydro"/>
</dbReference>
<comment type="caution">
    <text evidence="1">The sequence shown here is derived from an EMBL/GenBank/DDBJ whole genome shotgun (WGS) entry which is preliminary data.</text>
</comment>
<name>A0A5N5FWN4_9ROSA</name>
<accession>A0A5N5FWN4</accession>
<keyword evidence="2" id="KW-1185">Reference proteome</keyword>
<reference evidence="1 2" key="1">
    <citation type="submission" date="2019-09" db="EMBL/GenBank/DDBJ databases">
        <authorList>
            <person name="Ou C."/>
        </authorList>
    </citation>
    <scope>NUCLEOTIDE SEQUENCE [LARGE SCALE GENOMIC DNA]</scope>
    <source>
        <strain evidence="1">S2</strain>
        <tissue evidence="1">Leaf</tissue>
    </source>
</reference>
<dbReference type="AlphaFoldDB" id="A0A5N5FWN4"/>
<dbReference type="Gene3D" id="3.40.50.1470">
    <property type="entry name" value="Peptidyl-tRNA hydrolase"/>
    <property type="match status" value="1"/>
</dbReference>
<dbReference type="PANTHER" id="PTHR17224">
    <property type="entry name" value="PEPTIDYL-TRNA HYDROLASE"/>
    <property type="match status" value="1"/>
</dbReference>
<dbReference type="InterPro" id="IPR036416">
    <property type="entry name" value="Pept_tRNA_hydro_sf"/>
</dbReference>
<dbReference type="PANTHER" id="PTHR17224:SF4">
    <property type="entry name" value="PEPTIDYL-TRNA HYDROLASE, MITOCHONDRIAL"/>
    <property type="match status" value="1"/>
</dbReference>
<evidence type="ECO:0000313" key="1">
    <source>
        <dbReference type="EMBL" id="KAB2607535.1"/>
    </source>
</evidence>
<keyword evidence="1" id="KW-0378">Hydrolase</keyword>
<organism evidence="1 2">
    <name type="scientific">Pyrus ussuriensis x Pyrus communis</name>
    <dbReference type="NCBI Taxonomy" id="2448454"/>
    <lineage>
        <taxon>Eukaryota</taxon>
        <taxon>Viridiplantae</taxon>
        <taxon>Streptophyta</taxon>
        <taxon>Embryophyta</taxon>
        <taxon>Tracheophyta</taxon>
        <taxon>Spermatophyta</taxon>
        <taxon>Magnoliopsida</taxon>
        <taxon>eudicotyledons</taxon>
        <taxon>Gunneridae</taxon>
        <taxon>Pentapetalae</taxon>
        <taxon>rosids</taxon>
        <taxon>fabids</taxon>
        <taxon>Rosales</taxon>
        <taxon>Rosaceae</taxon>
        <taxon>Amygdaloideae</taxon>
        <taxon>Maleae</taxon>
        <taxon>Pyrus</taxon>
    </lineage>
</organism>
<reference evidence="1 2" key="3">
    <citation type="submission" date="2019-11" db="EMBL/GenBank/DDBJ databases">
        <title>A de novo genome assembly of a pear dwarfing rootstock.</title>
        <authorList>
            <person name="Wang F."/>
            <person name="Wang J."/>
            <person name="Li S."/>
            <person name="Zhang Y."/>
            <person name="Fang M."/>
            <person name="Ma L."/>
            <person name="Zhao Y."/>
            <person name="Jiang S."/>
        </authorList>
    </citation>
    <scope>NUCLEOTIDE SEQUENCE [LARGE SCALE GENOMIC DNA]</scope>
    <source>
        <strain evidence="1">S2</strain>
        <tissue evidence="1">Leaf</tissue>
    </source>
</reference>
<proteinExistence type="predicted"/>
<dbReference type="OrthoDB" id="1711136at2759"/>
<gene>
    <name evidence="1" type="ORF">D8674_007252</name>
</gene>
<dbReference type="GO" id="GO:0004045">
    <property type="term" value="F:peptidyl-tRNA hydrolase activity"/>
    <property type="evidence" value="ECO:0007669"/>
    <property type="project" value="InterPro"/>
</dbReference>
<protein>
    <submittedName>
        <fullName evidence="1">Peptidyl-tRNA hydrolase</fullName>
    </submittedName>
</protein>
<sequence>MNLSGESAFQFCLFLLSNLRRISGLSVLITGFCFVIRLKSVICHFRGNREFPRLRIGELEFPDFMSLNGKPPGQMDPKALLLQKFHATAQGRIDAALQEGVDIMRSCFLKALPKVRDAYSDQKYKHLRLETLPT</sequence>
<reference evidence="2" key="2">
    <citation type="submission" date="2019-10" db="EMBL/GenBank/DDBJ databases">
        <title>A de novo genome assembly of a pear dwarfing rootstock.</title>
        <authorList>
            <person name="Wang F."/>
            <person name="Wang J."/>
            <person name="Li S."/>
            <person name="Zhang Y."/>
            <person name="Fang M."/>
            <person name="Ma L."/>
            <person name="Zhao Y."/>
            <person name="Jiang S."/>
        </authorList>
    </citation>
    <scope>NUCLEOTIDE SEQUENCE [LARGE SCALE GENOMIC DNA]</scope>
</reference>
<dbReference type="Proteomes" id="UP000327157">
    <property type="component" value="Chromosome 11"/>
</dbReference>
<evidence type="ECO:0000313" key="2">
    <source>
        <dbReference type="Proteomes" id="UP000327157"/>
    </source>
</evidence>